<comment type="caution">
    <text evidence="1">The sequence shown here is derived from an EMBL/GenBank/DDBJ whole genome shotgun (WGS) entry which is preliminary data.</text>
</comment>
<dbReference type="Proteomes" id="UP001501599">
    <property type="component" value="Unassembled WGS sequence"/>
</dbReference>
<dbReference type="EMBL" id="BAAAQT010000008">
    <property type="protein sequence ID" value="GAA2175679.1"/>
    <property type="molecule type" value="Genomic_DNA"/>
</dbReference>
<sequence length="147" mass="17067">MKTLDIPLSTGPVRPDSDEHYVLTLCEQIIGLRSLRQYAFDWLRADPDARGSRRRLPVDAYWPERSLVAQYFEGAIRPLAEIEGEALSDRTRQRLAYDERRRTQLALYGIQLVEISSEQLAHRRTRLLRDDVHDRIVLEPILTAAMP</sequence>
<evidence type="ECO:0000313" key="1">
    <source>
        <dbReference type="EMBL" id="GAA2175679.1"/>
    </source>
</evidence>
<reference evidence="1 2" key="1">
    <citation type="journal article" date="2019" name="Int. J. Syst. Evol. Microbiol.">
        <title>The Global Catalogue of Microorganisms (GCM) 10K type strain sequencing project: providing services to taxonomists for standard genome sequencing and annotation.</title>
        <authorList>
            <consortium name="The Broad Institute Genomics Platform"/>
            <consortium name="The Broad Institute Genome Sequencing Center for Infectious Disease"/>
            <person name="Wu L."/>
            <person name="Ma J."/>
        </authorList>
    </citation>
    <scope>NUCLEOTIDE SEQUENCE [LARGE SCALE GENOMIC DNA]</scope>
    <source>
        <strain evidence="1 2">JCM 16026</strain>
    </source>
</reference>
<accession>A0ABN3AWD2</accession>
<dbReference type="RefSeq" id="WP_344344417.1">
    <property type="nucleotide sequence ID" value="NZ_BAAAQT010000008.1"/>
</dbReference>
<protein>
    <submittedName>
        <fullName evidence="1">Uncharacterized protein</fullName>
    </submittedName>
</protein>
<keyword evidence="2" id="KW-1185">Reference proteome</keyword>
<name>A0ABN3AWD2_9MICO</name>
<evidence type="ECO:0000313" key="2">
    <source>
        <dbReference type="Proteomes" id="UP001501599"/>
    </source>
</evidence>
<organism evidence="1 2">
    <name type="scientific">Agrococcus versicolor</name>
    <dbReference type="NCBI Taxonomy" id="501482"/>
    <lineage>
        <taxon>Bacteria</taxon>
        <taxon>Bacillati</taxon>
        <taxon>Actinomycetota</taxon>
        <taxon>Actinomycetes</taxon>
        <taxon>Micrococcales</taxon>
        <taxon>Microbacteriaceae</taxon>
        <taxon>Agrococcus</taxon>
    </lineage>
</organism>
<gene>
    <name evidence="1" type="ORF">GCM10009846_26500</name>
</gene>
<proteinExistence type="predicted"/>